<dbReference type="AlphaFoldDB" id="A0A1Y2B999"/>
<name>A0A1Y2B999_9FUNG</name>
<comment type="similarity">
    <text evidence="1">Belongs to the peptidase S12 family.</text>
</comment>
<organism evidence="4 5">
    <name type="scientific">Rhizoclosmatium globosum</name>
    <dbReference type="NCBI Taxonomy" id="329046"/>
    <lineage>
        <taxon>Eukaryota</taxon>
        <taxon>Fungi</taxon>
        <taxon>Fungi incertae sedis</taxon>
        <taxon>Chytridiomycota</taxon>
        <taxon>Chytridiomycota incertae sedis</taxon>
        <taxon>Chytridiomycetes</taxon>
        <taxon>Chytridiales</taxon>
        <taxon>Chytriomycetaceae</taxon>
        <taxon>Rhizoclosmatium</taxon>
    </lineage>
</organism>
<dbReference type="Pfam" id="PF00144">
    <property type="entry name" value="Beta-lactamase"/>
    <property type="match status" value="1"/>
</dbReference>
<gene>
    <name evidence="4" type="ORF">BCR33DRAFT_724203</name>
</gene>
<reference evidence="4 5" key="1">
    <citation type="submission" date="2016-07" db="EMBL/GenBank/DDBJ databases">
        <title>Pervasive Adenine N6-methylation of Active Genes in Fungi.</title>
        <authorList>
            <consortium name="DOE Joint Genome Institute"/>
            <person name="Mondo S.J."/>
            <person name="Dannebaum R.O."/>
            <person name="Kuo R.C."/>
            <person name="Labutti K."/>
            <person name="Haridas S."/>
            <person name="Kuo A."/>
            <person name="Salamov A."/>
            <person name="Ahrendt S.R."/>
            <person name="Lipzen A."/>
            <person name="Sullivan W."/>
            <person name="Andreopoulos W.B."/>
            <person name="Clum A."/>
            <person name="Lindquist E."/>
            <person name="Daum C."/>
            <person name="Ramamoorthy G.K."/>
            <person name="Gryganskyi A."/>
            <person name="Culley D."/>
            <person name="Magnuson J.K."/>
            <person name="James T.Y."/>
            <person name="O'Malley M.A."/>
            <person name="Stajich J.E."/>
            <person name="Spatafora J.W."/>
            <person name="Visel A."/>
            <person name="Grigoriev I.V."/>
        </authorList>
    </citation>
    <scope>NUCLEOTIDE SEQUENCE [LARGE SCALE GENOMIC DNA]</scope>
    <source>
        <strain evidence="4 5">JEL800</strain>
    </source>
</reference>
<comment type="caution">
    <text evidence="4">The sequence shown here is derived from an EMBL/GenBank/DDBJ whole genome shotgun (WGS) entry which is preliminary data.</text>
</comment>
<dbReference type="Gene3D" id="3.40.710.10">
    <property type="entry name" value="DD-peptidase/beta-lactamase superfamily"/>
    <property type="match status" value="1"/>
</dbReference>
<evidence type="ECO:0000256" key="1">
    <source>
        <dbReference type="ARBA" id="ARBA00038215"/>
    </source>
</evidence>
<dbReference type="InterPro" id="IPR050491">
    <property type="entry name" value="AmpC-like"/>
</dbReference>
<evidence type="ECO:0000259" key="3">
    <source>
        <dbReference type="Pfam" id="PF00144"/>
    </source>
</evidence>
<evidence type="ECO:0000313" key="4">
    <source>
        <dbReference type="EMBL" id="ORY30665.1"/>
    </source>
</evidence>
<dbReference type="SUPFAM" id="SSF56601">
    <property type="entry name" value="beta-lactamase/transpeptidase-like"/>
    <property type="match status" value="1"/>
</dbReference>
<evidence type="ECO:0000313" key="5">
    <source>
        <dbReference type="Proteomes" id="UP000193642"/>
    </source>
</evidence>
<evidence type="ECO:0000256" key="2">
    <source>
        <dbReference type="SAM" id="MobiDB-lite"/>
    </source>
</evidence>
<dbReference type="PANTHER" id="PTHR46825">
    <property type="entry name" value="D-ALANYL-D-ALANINE-CARBOXYPEPTIDASE/ENDOPEPTIDASE AMPH"/>
    <property type="match status" value="1"/>
</dbReference>
<dbReference type="InterPro" id="IPR012338">
    <property type="entry name" value="Beta-lactam/transpept-like"/>
</dbReference>
<dbReference type="InterPro" id="IPR001466">
    <property type="entry name" value="Beta-lactam-related"/>
</dbReference>
<protein>
    <submittedName>
        <fullName evidence="4">Beta-lactamase/transpeptidase-like protein</fullName>
    </submittedName>
</protein>
<keyword evidence="5" id="KW-1185">Reference proteome</keyword>
<proteinExistence type="inferred from homology"/>
<feature type="domain" description="Beta-lactamase-related" evidence="3">
    <location>
        <begin position="54"/>
        <end position="376"/>
    </location>
</feature>
<dbReference type="Proteomes" id="UP000193642">
    <property type="component" value="Unassembled WGS sequence"/>
</dbReference>
<dbReference type="PANTHER" id="PTHR46825:SF15">
    <property type="entry name" value="BETA-LACTAMASE-RELATED DOMAIN-CONTAINING PROTEIN"/>
    <property type="match status" value="1"/>
</dbReference>
<dbReference type="EMBL" id="MCGO01000081">
    <property type="protein sequence ID" value="ORY30665.1"/>
    <property type="molecule type" value="Genomic_DNA"/>
</dbReference>
<dbReference type="STRING" id="329046.A0A1Y2B999"/>
<sequence length="534" mass="59474">MITTRTTTTTRTTASGTETSTTVFRTEASVEPNTLDPVTVNLRNLNWNEVTDDIESLRKDLNVVGCAVGVVHNGKLIYSAGFGNRNDAGDPVNPDTLFQIGSTTKAFTAFGIATLVDEKKVDWETPVTTLAPVEFQDPFANAQANLVDLLSHRTGLPRHDYMMSIWSSIEEVNARIKYLQPSKQFRQAFQYNNNMYNLAGSIAGRLYGSTWDDLVKDRILTPLGMDRTITNLEQSEYMENHARGYELRNDGTKVLVGYKEHCCVEASEGDGSMVSSVNDMAKWLSLILNKGKTPDGEELVSKEQFDMIMTPHSIISGPISDSPFQLGTYGLGWLLCSYKGKMNVSHSGGMPGFLTAIDLFPNDNLGIVVFCNSTSVSPTALSKYLSDLILFNLKDKERFAKTKVQNVTRTETLAKERYERIEKRDKNGAPTLPLGSYQGSFVNEAYGTLLIDGPDNENRFKFWINGAGERKGDFHGTLKHWENDTFGIFEGSVALEYYKDDECPMELMVEFNKDATEVRIALAGDVDTIVFKRV</sequence>
<accession>A0A1Y2B999</accession>
<feature type="region of interest" description="Disordered" evidence="2">
    <location>
        <begin position="1"/>
        <end position="20"/>
    </location>
</feature>
<dbReference type="OrthoDB" id="5946976at2759"/>
<dbReference type="Gene3D" id="2.40.128.600">
    <property type="match status" value="1"/>
</dbReference>